<evidence type="ECO:0000313" key="2">
    <source>
        <dbReference type="Proteomes" id="UP001139028"/>
    </source>
</evidence>
<keyword evidence="2" id="KW-1185">Reference proteome</keyword>
<comment type="caution">
    <text evidence="1">The sequence shown here is derived from an EMBL/GenBank/DDBJ whole genome shotgun (WGS) entry which is preliminary data.</text>
</comment>
<feature type="non-terminal residue" evidence="1">
    <location>
        <position position="1"/>
    </location>
</feature>
<dbReference type="RefSeq" id="WP_252473298.1">
    <property type="nucleotide sequence ID" value="NZ_JALBWM010000342.1"/>
</dbReference>
<sequence>ASAVTSALTGTSGADSFTVNGDNAATSYDIAFTGLSIVDAADGNDSIAAMGVVTLTGTDNQVSTASILFSGIGSISGGSLEASSNNDTFEVTGQNALTANEIAFSSISSVDALDGTDSVIGADGVDWELTGSDYQATNNGITFSNVEILTAINADLIGTINTDAFALQAGGDVEAYAMLVSGMSSVEGNGGDDSLDASVYNDGLALTGTNNQVTAESGALTFDGIV</sequence>
<proteinExistence type="predicted"/>
<dbReference type="EMBL" id="JALBWM010000342">
    <property type="protein sequence ID" value="MCO1337080.1"/>
    <property type="molecule type" value="Genomic_DNA"/>
</dbReference>
<organism evidence="1 2">
    <name type="scientific">Microbulbifer okhotskensis</name>
    <dbReference type="NCBI Taxonomy" id="2926617"/>
    <lineage>
        <taxon>Bacteria</taxon>
        <taxon>Pseudomonadati</taxon>
        <taxon>Pseudomonadota</taxon>
        <taxon>Gammaproteobacteria</taxon>
        <taxon>Cellvibrionales</taxon>
        <taxon>Microbulbiferaceae</taxon>
        <taxon>Microbulbifer</taxon>
    </lineage>
</organism>
<dbReference type="Proteomes" id="UP001139028">
    <property type="component" value="Unassembled WGS sequence"/>
</dbReference>
<feature type="non-terminal residue" evidence="1">
    <location>
        <position position="226"/>
    </location>
</feature>
<protein>
    <submittedName>
        <fullName evidence="1">Uncharacterized protein</fullName>
    </submittedName>
</protein>
<name>A0A9X2J8P1_9GAMM</name>
<gene>
    <name evidence="1" type="ORF">MO867_22410</name>
</gene>
<evidence type="ECO:0000313" key="1">
    <source>
        <dbReference type="EMBL" id="MCO1337080.1"/>
    </source>
</evidence>
<dbReference type="AlphaFoldDB" id="A0A9X2J8P1"/>
<accession>A0A9X2J8P1</accession>
<reference evidence="1" key="1">
    <citation type="journal article" date="2022" name="Arch. Microbiol.">
        <title>Microbulbifer okhotskensis sp. nov., isolated from a deep bottom sediment of the Okhotsk Sea.</title>
        <authorList>
            <person name="Romanenko L."/>
            <person name="Kurilenko V."/>
            <person name="Otstavnykh N."/>
            <person name="Velansky P."/>
            <person name="Isaeva M."/>
            <person name="Mikhailov V."/>
        </authorList>
    </citation>
    <scope>NUCLEOTIDE SEQUENCE</scope>
    <source>
        <strain evidence="1">OS29</strain>
    </source>
</reference>